<dbReference type="RefSeq" id="WP_007255957.1">
    <property type="nucleotide sequence ID" value="NZ_CH724107.1"/>
</dbReference>
<evidence type="ECO:0000313" key="1">
    <source>
        <dbReference type="EMBL" id="EAR50609.1"/>
    </source>
</evidence>
<reference evidence="1 2" key="1">
    <citation type="journal article" date="2010" name="J. Bacteriol.">
        <title>Genome sequences of Oceanicola granulosus HTCC2516(T) and Oceanicola batsensis HTCC2597(TDelta).</title>
        <authorList>
            <person name="Thrash J.C."/>
            <person name="Cho J.C."/>
            <person name="Vergin K.L."/>
            <person name="Giovannoni S.J."/>
        </authorList>
    </citation>
    <scope>NUCLEOTIDE SEQUENCE [LARGE SCALE GENOMIC DNA]</scope>
    <source>
        <strain evidence="2">ATCC BAA-861 / DSM 15982 / KCTC 12143 / HTCC2516</strain>
    </source>
</reference>
<dbReference type="AlphaFoldDB" id="Q2CD69"/>
<protein>
    <submittedName>
        <fullName evidence="1">Uncharacterized protein</fullName>
    </submittedName>
</protein>
<organism evidence="1 2">
    <name type="scientific">Oceanicola granulosus (strain ATCC BAA-861 / DSM 15982 / KCTC 12143 / HTCC2516)</name>
    <dbReference type="NCBI Taxonomy" id="314256"/>
    <lineage>
        <taxon>Bacteria</taxon>
        <taxon>Pseudomonadati</taxon>
        <taxon>Pseudomonadota</taxon>
        <taxon>Alphaproteobacteria</taxon>
        <taxon>Rhodobacterales</taxon>
        <taxon>Roseobacteraceae</taxon>
        <taxon>Oceanicola</taxon>
    </lineage>
</organism>
<evidence type="ECO:0000313" key="2">
    <source>
        <dbReference type="Proteomes" id="UP000003635"/>
    </source>
</evidence>
<dbReference type="STRING" id="314256.OG2516_12196"/>
<dbReference type="HOGENOM" id="CLU_2899702_0_0_5"/>
<dbReference type="OrthoDB" id="7874235at2"/>
<keyword evidence="2" id="KW-1185">Reference proteome</keyword>
<gene>
    <name evidence="1" type="ORF">OG2516_12196</name>
</gene>
<name>Q2CD69_OCEGH</name>
<dbReference type="Proteomes" id="UP000003635">
    <property type="component" value="Unassembled WGS sequence"/>
</dbReference>
<comment type="caution">
    <text evidence="1">The sequence shown here is derived from an EMBL/GenBank/DDBJ whole genome shotgun (WGS) entry which is preliminary data.</text>
</comment>
<proteinExistence type="predicted"/>
<accession>Q2CD69</accession>
<sequence length="62" mass="7243">MGRHLIDQPKARTDALRLRQFLQVQRAQLPARASLALQRRMRKSEGSARTREYLRILRGSLT</sequence>
<dbReference type="EMBL" id="AAOT01000025">
    <property type="protein sequence ID" value="EAR50609.1"/>
    <property type="molecule type" value="Genomic_DNA"/>
</dbReference>